<name>A0A8S9MMC4_BRACR</name>
<feature type="compositionally biased region" description="Basic and acidic residues" evidence="2">
    <location>
        <begin position="203"/>
        <end position="216"/>
    </location>
</feature>
<reference evidence="3" key="1">
    <citation type="submission" date="2019-12" db="EMBL/GenBank/DDBJ databases">
        <title>Genome sequencing and annotation of Brassica cretica.</title>
        <authorList>
            <person name="Studholme D.J."/>
            <person name="Sarris P."/>
        </authorList>
    </citation>
    <scope>NUCLEOTIDE SEQUENCE</scope>
    <source>
        <strain evidence="3">PFS-109/04</strain>
        <tissue evidence="3">Leaf</tissue>
    </source>
</reference>
<keyword evidence="1" id="KW-0175">Coiled coil</keyword>
<evidence type="ECO:0000313" key="3">
    <source>
        <dbReference type="EMBL" id="KAF3485045.1"/>
    </source>
</evidence>
<evidence type="ECO:0000313" key="4">
    <source>
        <dbReference type="Proteomes" id="UP000712600"/>
    </source>
</evidence>
<gene>
    <name evidence="3" type="ORF">F2Q69_00056740</name>
</gene>
<evidence type="ECO:0000256" key="2">
    <source>
        <dbReference type="SAM" id="MobiDB-lite"/>
    </source>
</evidence>
<feature type="compositionally biased region" description="Basic and acidic residues" evidence="2">
    <location>
        <begin position="176"/>
        <end position="186"/>
    </location>
</feature>
<dbReference type="Proteomes" id="UP000712600">
    <property type="component" value="Unassembled WGS sequence"/>
</dbReference>
<evidence type="ECO:0000256" key="1">
    <source>
        <dbReference type="SAM" id="Coils"/>
    </source>
</evidence>
<protein>
    <submittedName>
        <fullName evidence="3">Uncharacterized protein</fullName>
    </submittedName>
</protein>
<accession>A0A8S9MMC4</accession>
<feature type="region of interest" description="Disordered" evidence="2">
    <location>
        <begin position="155"/>
        <end position="264"/>
    </location>
</feature>
<dbReference type="AlphaFoldDB" id="A0A8S9MMC4"/>
<feature type="coiled-coil region" evidence="1">
    <location>
        <begin position="55"/>
        <end position="82"/>
    </location>
</feature>
<proteinExistence type="predicted"/>
<feature type="compositionally biased region" description="Polar residues" evidence="2">
    <location>
        <begin position="155"/>
        <end position="175"/>
    </location>
</feature>
<comment type="caution">
    <text evidence="3">The sequence shown here is derived from an EMBL/GenBank/DDBJ whole genome shotgun (WGS) entry which is preliminary data.</text>
</comment>
<sequence length="264" mass="29496">MINVQQGTYVMRCHPDHTKTSQESGRKGALIAALARLESGLDVQKDLLIPPVIMLTNALSQLPQAEATIERLLRKAQRQKIQDLAPRKAYKDQVRSFMMQYAKCANPTKREAREERVRQSEELGEMEETAINMIQASLNATAKADTPVFITSERLSASQRLGPTPHLQSNSGKSQTSRDTKARERLPATLRLGPPILTDNSNDEGRDSHLVTDAERVPATLRLGSTQPERAEPTNTADPRVVKRKPGRPQDQGKPQINRARRLR</sequence>
<organism evidence="3 4">
    <name type="scientific">Brassica cretica</name>
    <name type="common">Mustard</name>
    <dbReference type="NCBI Taxonomy" id="69181"/>
    <lineage>
        <taxon>Eukaryota</taxon>
        <taxon>Viridiplantae</taxon>
        <taxon>Streptophyta</taxon>
        <taxon>Embryophyta</taxon>
        <taxon>Tracheophyta</taxon>
        <taxon>Spermatophyta</taxon>
        <taxon>Magnoliopsida</taxon>
        <taxon>eudicotyledons</taxon>
        <taxon>Gunneridae</taxon>
        <taxon>Pentapetalae</taxon>
        <taxon>rosids</taxon>
        <taxon>malvids</taxon>
        <taxon>Brassicales</taxon>
        <taxon>Brassicaceae</taxon>
        <taxon>Brassiceae</taxon>
        <taxon>Brassica</taxon>
    </lineage>
</organism>
<feature type="compositionally biased region" description="Polar residues" evidence="2">
    <location>
        <begin position="223"/>
        <end position="237"/>
    </location>
</feature>
<dbReference type="EMBL" id="QGKX02002183">
    <property type="protein sequence ID" value="KAF3485045.1"/>
    <property type="molecule type" value="Genomic_DNA"/>
</dbReference>